<keyword evidence="3" id="KW-1185">Reference proteome</keyword>
<dbReference type="EMBL" id="JAQNDK010000005">
    <property type="protein sequence ID" value="MDC0684369.1"/>
    <property type="molecule type" value="Genomic_DNA"/>
</dbReference>
<evidence type="ECO:0000256" key="1">
    <source>
        <dbReference type="SAM" id="SignalP"/>
    </source>
</evidence>
<name>A0ABT5CD52_9BACT</name>
<comment type="caution">
    <text evidence="2">The sequence shown here is derived from an EMBL/GenBank/DDBJ whole genome shotgun (WGS) entry which is preliminary data.</text>
</comment>
<organism evidence="2 3">
    <name type="scientific">Sorangium atrum</name>
    <dbReference type="NCBI Taxonomy" id="2995308"/>
    <lineage>
        <taxon>Bacteria</taxon>
        <taxon>Pseudomonadati</taxon>
        <taxon>Myxococcota</taxon>
        <taxon>Polyangia</taxon>
        <taxon>Polyangiales</taxon>
        <taxon>Polyangiaceae</taxon>
        <taxon>Sorangium</taxon>
    </lineage>
</organism>
<evidence type="ECO:0000313" key="3">
    <source>
        <dbReference type="Proteomes" id="UP001217485"/>
    </source>
</evidence>
<dbReference type="RefSeq" id="WP_272102493.1">
    <property type="nucleotide sequence ID" value="NZ_JAQNDK010000005.1"/>
</dbReference>
<feature type="signal peptide" evidence="1">
    <location>
        <begin position="1"/>
        <end position="30"/>
    </location>
</feature>
<evidence type="ECO:0000313" key="2">
    <source>
        <dbReference type="EMBL" id="MDC0684369.1"/>
    </source>
</evidence>
<proteinExistence type="predicted"/>
<gene>
    <name evidence="2" type="ORF">POL72_41990</name>
</gene>
<evidence type="ECO:0008006" key="4">
    <source>
        <dbReference type="Google" id="ProtNLM"/>
    </source>
</evidence>
<dbReference type="Proteomes" id="UP001217485">
    <property type="component" value="Unassembled WGS sequence"/>
</dbReference>
<keyword evidence="1" id="KW-0732">Signal</keyword>
<protein>
    <recommendedName>
        <fullName evidence="4">Secreted protein</fullName>
    </recommendedName>
</protein>
<reference evidence="2 3" key="1">
    <citation type="submission" date="2023-01" db="EMBL/GenBank/DDBJ databases">
        <title>Minimal conservation of predation-associated metabolite biosynthetic gene clusters underscores biosynthetic potential of Myxococcota including descriptions for ten novel species: Archangium lansinium sp. nov., Myxococcus landrumus sp. nov., Nannocystis bai.</title>
        <authorList>
            <person name="Ahearne A."/>
            <person name="Stevens C."/>
            <person name="Dowd S."/>
        </authorList>
    </citation>
    <scope>NUCLEOTIDE SEQUENCE [LARGE SCALE GENOMIC DNA]</scope>
    <source>
        <strain evidence="2 3">WIWO2</strain>
    </source>
</reference>
<accession>A0ABT5CD52</accession>
<sequence length="182" mass="17837">MKARASRSAATTLAAAALAMMSMMSSAATAALAMVASGCINTDAAVFVDPSIAAPEATVSSSALGTGLTASFALELHLSARASGPSRVAVRTFAITSADQKTSIVEPLPAETTAALPVEVAPDSDVTVVFTVDTGAQGGTLPADAAAALCAAEGIRITGAIEDSLEDGATPVASAVFHADCP</sequence>
<feature type="chain" id="PRO_5045250013" description="Secreted protein" evidence="1">
    <location>
        <begin position="31"/>
        <end position="182"/>
    </location>
</feature>